<evidence type="ECO:0000256" key="1">
    <source>
        <dbReference type="SAM" id="MobiDB-lite"/>
    </source>
</evidence>
<protein>
    <submittedName>
        <fullName evidence="2">Uncharacterized protein</fullName>
    </submittedName>
</protein>
<name>A0AA40LJZ0_CNENI</name>
<accession>A0AA40LJZ0</accession>
<reference evidence="2" key="1">
    <citation type="submission" date="2023-06" db="EMBL/GenBank/DDBJ databases">
        <title>Reference genome for the Northern bat (Eptesicus nilssonii), a most northern bat species.</title>
        <authorList>
            <person name="Laine V.N."/>
            <person name="Pulliainen A.T."/>
            <person name="Lilley T.M."/>
        </authorList>
    </citation>
    <scope>NUCLEOTIDE SEQUENCE</scope>
    <source>
        <strain evidence="2">BLF_Eptnil</strain>
        <tissue evidence="2">Kidney</tissue>
    </source>
</reference>
<dbReference type="AlphaFoldDB" id="A0AA40LJZ0"/>
<keyword evidence="3" id="KW-1185">Reference proteome</keyword>
<proteinExistence type="predicted"/>
<evidence type="ECO:0000313" key="3">
    <source>
        <dbReference type="Proteomes" id="UP001177744"/>
    </source>
</evidence>
<dbReference type="EMBL" id="JAULJE010000015">
    <property type="protein sequence ID" value="KAK1334469.1"/>
    <property type="molecule type" value="Genomic_DNA"/>
</dbReference>
<dbReference type="Proteomes" id="UP001177744">
    <property type="component" value="Unassembled WGS sequence"/>
</dbReference>
<feature type="compositionally biased region" description="Gly residues" evidence="1">
    <location>
        <begin position="155"/>
        <end position="165"/>
    </location>
</feature>
<gene>
    <name evidence="2" type="ORF">QTO34_005475</name>
</gene>
<organism evidence="2 3">
    <name type="scientific">Cnephaeus nilssonii</name>
    <name type="common">Northern bat</name>
    <name type="synonym">Eptesicus nilssonii</name>
    <dbReference type="NCBI Taxonomy" id="3371016"/>
    <lineage>
        <taxon>Eukaryota</taxon>
        <taxon>Metazoa</taxon>
        <taxon>Chordata</taxon>
        <taxon>Craniata</taxon>
        <taxon>Vertebrata</taxon>
        <taxon>Euteleostomi</taxon>
        <taxon>Mammalia</taxon>
        <taxon>Eutheria</taxon>
        <taxon>Laurasiatheria</taxon>
        <taxon>Chiroptera</taxon>
        <taxon>Yangochiroptera</taxon>
        <taxon>Vespertilionidae</taxon>
        <taxon>Cnephaeus</taxon>
    </lineage>
</organism>
<comment type="caution">
    <text evidence="2">The sequence shown here is derived from an EMBL/GenBank/DDBJ whole genome shotgun (WGS) entry which is preliminary data.</text>
</comment>
<evidence type="ECO:0000313" key="2">
    <source>
        <dbReference type="EMBL" id="KAK1334469.1"/>
    </source>
</evidence>
<sequence>MRAIGYEDMGPGRSQQNTPLTFIVPLEMCKPGKSWKPQGKAGKEKFALGVGARAGGRCYSKCGRGPLSAGHLPGALGSRLTPQQHHGGRQVPAQQRAFAGTVLAGSPGRAAVLEGRRRGSQVPALHFPGRLRVDRGGQQQVAKGVRVQQSARAAPGGGGGVGPGDGLRRGQGPRQQARVGTVQGGGHYGEGEGVMQVGSRGLVVALEALPAPEEAAVVEHVLGGGVQAPVVALARVAGVPGILTKQSLSERLWRMLFCQAGNLRR</sequence>
<feature type="region of interest" description="Disordered" evidence="1">
    <location>
        <begin position="144"/>
        <end position="173"/>
    </location>
</feature>